<sequence>MARFTVRELTSGVIFTSYWVRSLSGSSARKWLALTTQRAPTVPNPGRRQNDSPLLGTGGPMTVRGGGACVCACAGASSAARGSPGALALPRRLPPPLHLLPPSGTGSTAAAAAGSALGCVTLLCSGCFLRSACPPLADDPWWSRACGGGGGGVMSRTTSSM</sequence>
<name>B7ZYE3_MAIZE</name>
<reference evidence="2" key="2">
    <citation type="submission" date="2012-06" db="EMBL/GenBank/DDBJ databases">
        <authorList>
            <person name="Yu Y."/>
            <person name="Currie J."/>
            <person name="Lomeli R."/>
            <person name="Angelova A."/>
            <person name="Collura K."/>
            <person name="Wissotski M."/>
            <person name="Campos D."/>
            <person name="Kudrna D."/>
            <person name="Golser W."/>
            <person name="Ashely E."/>
            <person name="Descour A."/>
            <person name="Fernandes J."/>
            <person name="Soderlund C."/>
            <person name="Walbot V."/>
        </authorList>
    </citation>
    <scope>NUCLEOTIDE SEQUENCE</scope>
    <source>
        <strain evidence="2">B73</strain>
    </source>
</reference>
<protein>
    <submittedName>
        <fullName evidence="2">Uncharacterized protein</fullName>
    </submittedName>
</protein>
<proteinExistence type="evidence at transcript level"/>
<dbReference type="EMBL" id="BT054335">
    <property type="protein sequence ID" value="ACL52942.1"/>
    <property type="molecule type" value="mRNA"/>
</dbReference>
<dbReference type="AlphaFoldDB" id="B7ZYE3"/>
<organism evidence="2">
    <name type="scientific">Zea mays</name>
    <name type="common">Maize</name>
    <dbReference type="NCBI Taxonomy" id="4577"/>
    <lineage>
        <taxon>Eukaryota</taxon>
        <taxon>Viridiplantae</taxon>
        <taxon>Streptophyta</taxon>
        <taxon>Embryophyta</taxon>
        <taxon>Tracheophyta</taxon>
        <taxon>Spermatophyta</taxon>
        <taxon>Magnoliopsida</taxon>
        <taxon>Liliopsida</taxon>
        <taxon>Poales</taxon>
        <taxon>Poaceae</taxon>
        <taxon>PACMAD clade</taxon>
        <taxon>Panicoideae</taxon>
        <taxon>Andropogonodae</taxon>
        <taxon>Andropogoneae</taxon>
        <taxon>Tripsacinae</taxon>
        <taxon>Zea</taxon>
    </lineage>
</organism>
<evidence type="ECO:0000313" key="2">
    <source>
        <dbReference type="EMBL" id="ACL52942.1"/>
    </source>
</evidence>
<reference evidence="2" key="1">
    <citation type="journal article" date="2009" name="PLoS Genet.">
        <title>Sequencing, mapping, and analysis of 27,455 maize full-length cDNAs.</title>
        <authorList>
            <person name="Soderlund C."/>
            <person name="Descour A."/>
            <person name="Kudrna D."/>
            <person name="Bomhoff M."/>
            <person name="Boyd L."/>
            <person name="Currie J."/>
            <person name="Angelova A."/>
            <person name="Collura K."/>
            <person name="Wissotski M."/>
            <person name="Ashley E."/>
            <person name="Morrow D."/>
            <person name="Fernandes J."/>
            <person name="Walbot V."/>
            <person name="Yu Y."/>
        </authorList>
    </citation>
    <scope>NUCLEOTIDE SEQUENCE</scope>
    <source>
        <strain evidence="2">B73</strain>
    </source>
</reference>
<feature type="region of interest" description="Disordered" evidence="1">
    <location>
        <begin position="39"/>
        <end position="58"/>
    </location>
</feature>
<accession>B7ZYE3</accession>
<evidence type="ECO:0000256" key="1">
    <source>
        <dbReference type="SAM" id="MobiDB-lite"/>
    </source>
</evidence>